<proteinExistence type="predicted"/>
<accession>A0A2W7NA25</accession>
<gene>
    <name evidence="2" type="ORF">LX69_02327</name>
</gene>
<evidence type="ECO:0000313" key="2">
    <source>
        <dbReference type="EMBL" id="PZX14997.1"/>
    </source>
</evidence>
<name>A0A2W7NA25_9BACT</name>
<dbReference type="Proteomes" id="UP000249239">
    <property type="component" value="Unassembled WGS sequence"/>
</dbReference>
<dbReference type="EMBL" id="QKZK01000018">
    <property type="protein sequence ID" value="PZX14997.1"/>
    <property type="molecule type" value="Genomic_DNA"/>
</dbReference>
<sequence>MTTHNPKGKPSQNASEDEREAMRTQMEAERTEQETKIKTLLTDAQKNKYDNYLANRPKEMSNRRNANHSK</sequence>
<feature type="compositionally biased region" description="Polar residues" evidence="1">
    <location>
        <begin position="1"/>
        <end position="14"/>
    </location>
</feature>
<reference evidence="2 3" key="1">
    <citation type="submission" date="2018-06" db="EMBL/GenBank/DDBJ databases">
        <title>Genomic Encyclopedia of Archaeal and Bacterial Type Strains, Phase II (KMG-II): from individual species to whole genera.</title>
        <authorList>
            <person name="Goeker M."/>
        </authorList>
    </citation>
    <scope>NUCLEOTIDE SEQUENCE [LARGE SCALE GENOMIC DNA]</scope>
    <source>
        <strain evidence="2 3">DSM 6779</strain>
    </source>
</reference>
<feature type="region of interest" description="Disordered" evidence="1">
    <location>
        <begin position="1"/>
        <end position="70"/>
    </location>
</feature>
<evidence type="ECO:0000256" key="1">
    <source>
        <dbReference type="SAM" id="MobiDB-lite"/>
    </source>
</evidence>
<keyword evidence="3" id="KW-1185">Reference proteome</keyword>
<organism evidence="2 3">
    <name type="scientific">Breznakibacter xylanolyticus</name>
    <dbReference type="NCBI Taxonomy" id="990"/>
    <lineage>
        <taxon>Bacteria</taxon>
        <taxon>Pseudomonadati</taxon>
        <taxon>Bacteroidota</taxon>
        <taxon>Bacteroidia</taxon>
        <taxon>Marinilabiliales</taxon>
        <taxon>Marinilabiliaceae</taxon>
        <taxon>Breznakibacter</taxon>
    </lineage>
</organism>
<protein>
    <submittedName>
        <fullName evidence="2">Uncharacterized protein</fullName>
    </submittedName>
</protein>
<dbReference type="Gene3D" id="1.20.120.1490">
    <property type="match status" value="1"/>
</dbReference>
<dbReference type="AlphaFoldDB" id="A0A2W7NA25"/>
<comment type="caution">
    <text evidence="2">The sequence shown here is derived from an EMBL/GenBank/DDBJ whole genome shotgun (WGS) entry which is preliminary data.</text>
</comment>
<evidence type="ECO:0000313" key="3">
    <source>
        <dbReference type="Proteomes" id="UP000249239"/>
    </source>
</evidence>
<feature type="compositionally biased region" description="Basic and acidic residues" evidence="1">
    <location>
        <begin position="20"/>
        <end position="37"/>
    </location>
</feature>